<dbReference type="RefSeq" id="XP_004340066.1">
    <property type="nucleotide sequence ID" value="XM_004340018.1"/>
</dbReference>
<sequence length="175" mass="20734">MYRSRPAAEETEVKVDPTKLRFDPSAIAKYKVKGPGTLLPPFVSYKFTHLHPSSPSPRILRFFSSRDPEEEEEEDEEDEDSFLDDDDEDHHQASRRELQELCRAFAKGRNYWEDEDDFDDAAMEVSWRDALAEENRSARLGALEDRKDMEEELRRKKEKQEKKKKLAQERKKARR</sequence>
<keyword evidence="5" id="KW-1185">Reference proteome</keyword>
<keyword evidence="2" id="KW-0175">Coiled coil</keyword>
<proteinExistence type="inferred from homology"/>
<dbReference type="GeneID" id="14918839"/>
<evidence type="ECO:0000313" key="5">
    <source>
        <dbReference type="Proteomes" id="UP000011083"/>
    </source>
</evidence>
<evidence type="ECO:0000256" key="2">
    <source>
        <dbReference type="ARBA" id="ARBA00023054"/>
    </source>
</evidence>
<protein>
    <submittedName>
        <fullName evidence="4">SPT2 chromatin protein</fullName>
    </submittedName>
</protein>
<feature type="region of interest" description="Disordered" evidence="3">
    <location>
        <begin position="52"/>
        <end position="95"/>
    </location>
</feature>
<accession>L8GYM2</accession>
<evidence type="ECO:0000256" key="3">
    <source>
        <dbReference type="SAM" id="MobiDB-lite"/>
    </source>
</evidence>
<feature type="region of interest" description="Disordered" evidence="3">
    <location>
        <begin position="136"/>
        <end position="175"/>
    </location>
</feature>
<dbReference type="InterPro" id="IPR013256">
    <property type="entry name" value="Chromatin_SPT2"/>
</dbReference>
<dbReference type="Proteomes" id="UP000011083">
    <property type="component" value="Unassembled WGS sequence"/>
</dbReference>
<dbReference type="KEGG" id="acan:ACA1_161410"/>
<dbReference type="VEuPathDB" id="AmoebaDB:ACA1_161410"/>
<dbReference type="AlphaFoldDB" id="L8GYM2"/>
<feature type="compositionally biased region" description="Acidic residues" evidence="3">
    <location>
        <begin position="68"/>
        <end position="88"/>
    </location>
</feature>
<name>L8GYM2_ACACF</name>
<reference evidence="4 5" key="1">
    <citation type="journal article" date="2013" name="Genome Biol.">
        <title>Genome of Acanthamoeba castellanii highlights extensive lateral gene transfer and early evolution of tyrosine kinase signaling.</title>
        <authorList>
            <person name="Clarke M."/>
            <person name="Lohan A.J."/>
            <person name="Liu B."/>
            <person name="Lagkouvardos I."/>
            <person name="Roy S."/>
            <person name="Zafar N."/>
            <person name="Bertelli C."/>
            <person name="Schilde C."/>
            <person name="Kianianmomeni A."/>
            <person name="Burglin T.R."/>
            <person name="Frech C."/>
            <person name="Turcotte B."/>
            <person name="Kopec K.O."/>
            <person name="Synnott J.M."/>
            <person name="Choo C."/>
            <person name="Paponov I."/>
            <person name="Finkler A."/>
            <person name="Soon Heng Tan C."/>
            <person name="Hutchins A.P."/>
            <person name="Weinmeier T."/>
            <person name="Rattei T."/>
            <person name="Chu J.S."/>
            <person name="Gimenez G."/>
            <person name="Irimia M."/>
            <person name="Rigden D.J."/>
            <person name="Fitzpatrick D.A."/>
            <person name="Lorenzo-Morales J."/>
            <person name="Bateman A."/>
            <person name="Chiu C.H."/>
            <person name="Tang P."/>
            <person name="Hegemann P."/>
            <person name="Fromm H."/>
            <person name="Raoult D."/>
            <person name="Greub G."/>
            <person name="Miranda-Saavedra D."/>
            <person name="Chen N."/>
            <person name="Nash P."/>
            <person name="Ginger M.L."/>
            <person name="Horn M."/>
            <person name="Schaap P."/>
            <person name="Caler L."/>
            <person name="Loftus B."/>
        </authorList>
    </citation>
    <scope>NUCLEOTIDE SEQUENCE [LARGE SCALE GENOMIC DNA]</scope>
    <source>
        <strain evidence="4 5">Neff</strain>
    </source>
</reference>
<dbReference type="SMART" id="SM00784">
    <property type="entry name" value="SPT2"/>
    <property type="match status" value="1"/>
</dbReference>
<comment type="similarity">
    <text evidence="1">Belongs to the SPT2 family.</text>
</comment>
<dbReference type="Pfam" id="PF08243">
    <property type="entry name" value="SPT2"/>
    <property type="match status" value="1"/>
</dbReference>
<evidence type="ECO:0000313" key="4">
    <source>
        <dbReference type="EMBL" id="ELR18047.1"/>
    </source>
</evidence>
<organism evidence="4 5">
    <name type="scientific">Acanthamoeba castellanii (strain ATCC 30010 / Neff)</name>
    <dbReference type="NCBI Taxonomy" id="1257118"/>
    <lineage>
        <taxon>Eukaryota</taxon>
        <taxon>Amoebozoa</taxon>
        <taxon>Discosea</taxon>
        <taxon>Longamoebia</taxon>
        <taxon>Centramoebida</taxon>
        <taxon>Acanthamoebidae</taxon>
        <taxon>Acanthamoeba</taxon>
    </lineage>
</organism>
<evidence type="ECO:0000256" key="1">
    <source>
        <dbReference type="ARBA" id="ARBA00006461"/>
    </source>
</evidence>
<dbReference type="EMBL" id="KB007961">
    <property type="protein sequence ID" value="ELR18047.1"/>
    <property type="molecule type" value="Genomic_DNA"/>
</dbReference>
<gene>
    <name evidence="4" type="ORF">ACA1_161410</name>
</gene>